<evidence type="ECO:0000259" key="9">
    <source>
        <dbReference type="Pfam" id="PF05347"/>
    </source>
</evidence>
<comment type="similarity">
    <text evidence="2">Belongs to the complex I LYR family.</text>
</comment>
<keyword evidence="7" id="KW-0496">Mitochondrion</keyword>
<dbReference type="CDD" id="cd20266">
    <property type="entry name" value="Complex1_LYR_NDUFA6_LYRM6"/>
    <property type="match status" value="1"/>
</dbReference>
<protein>
    <recommendedName>
        <fullName evidence="9">Complex 1 LYR protein domain-containing protein</fullName>
    </recommendedName>
</protein>
<dbReference type="EMBL" id="SPLM01000108">
    <property type="protein sequence ID" value="TMW60800.1"/>
    <property type="molecule type" value="Genomic_DNA"/>
</dbReference>
<dbReference type="AlphaFoldDB" id="A0A8K1CDI1"/>
<dbReference type="Pfam" id="PF05347">
    <property type="entry name" value="Complex1_LYR"/>
    <property type="match status" value="1"/>
</dbReference>
<dbReference type="GO" id="GO:0006979">
    <property type="term" value="P:response to oxidative stress"/>
    <property type="evidence" value="ECO:0007669"/>
    <property type="project" value="TreeGrafter"/>
</dbReference>
<dbReference type="Proteomes" id="UP000794436">
    <property type="component" value="Unassembled WGS sequence"/>
</dbReference>
<evidence type="ECO:0000256" key="5">
    <source>
        <dbReference type="ARBA" id="ARBA00022792"/>
    </source>
</evidence>
<dbReference type="PANTHER" id="PTHR12964">
    <property type="entry name" value="NADH-UBIQUINONE OXIDOREDUCTASE B14 SUBUNIT"/>
    <property type="match status" value="1"/>
</dbReference>
<evidence type="ECO:0000313" key="10">
    <source>
        <dbReference type="EMBL" id="TMW60800.1"/>
    </source>
</evidence>
<sequence>MALRAAGEKAAAATRAGSPGVTLYRYITKQVPRVLTLYDIPMEPAEARLSIQALFRKHADVKDPRVVDMLIKKANMELEETLMQWKQKVHLMTLLETGAKLREEKKAVPLEASFDKFFANVDDDEDDWDDIRDVVPAGKQ</sequence>
<comment type="caution">
    <text evidence="10">The sequence shown here is derived from an EMBL/GenBank/DDBJ whole genome shotgun (WGS) entry which is preliminary data.</text>
</comment>
<dbReference type="PANTHER" id="PTHR12964:SF0">
    <property type="entry name" value="NADH DEHYDROGENASE [UBIQUINONE] 1 ALPHA SUBCOMPLEX SUBUNIT 6"/>
    <property type="match status" value="1"/>
</dbReference>
<name>A0A8K1CDI1_PYTOL</name>
<evidence type="ECO:0000256" key="2">
    <source>
        <dbReference type="ARBA" id="ARBA00009508"/>
    </source>
</evidence>
<feature type="domain" description="Complex 1 LYR protein" evidence="9">
    <location>
        <begin position="23"/>
        <end position="80"/>
    </location>
</feature>
<dbReference type="InterPro" id="IPR045299">
    <property type="entry name" value="Complex1_LYR_NDUFA6_LYRM6"/>
</dbReference>
<dbReference type="InterPro" id="IPR008011">
    <property type="entry name" value="Complex1_LYR_dom"/>
</dbReference>
<evidence type="ECO:0000256" key="1">
    <source>
        <dbReference type="ARBA" id="ARBA00004443"/>
    </source>
</evidence>
<accession>A0A8K1CDI1</accession>
<gene>
    <name evidence="10" type="ORF">Poli38472_000842</name>
</gene>
<proteinExistence type="inferred from homology"/>
<dbReference type="GO" id="GO:0005743">
    <property type="term" value="C:mitochondrial inner membrane"/>
    <property type="evidence" value="ECO:0007669"/>
    <property type="project" value="UniProtKB-SubCell"/>
</dbReference>
<evidence type="ECO:0000256" key="3">
    <source>
        <dbReference type="ARBA" id="ARBA00022448"/>
    </source>
</evidence>
<evidence type="ECO:0000313" key="11">
    <source>
        <dbReference type="Proteomes" id="UP000794436"/>
    </source>
</evidence>
<keyword evidence="4" id="KW-0679">Respiratory chain</keyword>
<reference evidence="10" key="1">
    <citation type="submission" date="2019-03" db="EMBL/GenBank/DDBJ databases">
        <title>Long read genome sequence of the mycoparasitic Pythium oligandrum ATCC 38472 isolated from sugarbeet rhizosphere.</title>
        <authorList>
            <person name="Gaulin E."/>
        </authorList>
    </citation>
    <scope>NUCLEOTIDE SEQUENCE</scope>
    <source>
        <strain evidence="10">ATCC 38472_TT</strain>
    </source>
</reference>
<evidence type="ECO:0000256" key="4">
    <source>
        <dbReference type="ARBA" id="ARBA00022660"/>
    </source>
</evidence>
<keyword evidence="8" id="KW-0472">Membrane</keyword>
<keyword evidence="6" id="KW-0249">Electron transport</keyword>
<dbReference type="GO" id="GO:0045271">
    <property type="term" value="C:respiratory chain complex I"/>
    <property type="evidence" value="ECO:0007669"/>
    <property type="project" value="InterPro"/>
</dbReference>
<comment type="subcellular location">
    <subcellularLocation>
        <location evidence="1">Mitochondrion inner membrane</location>
        <topology evidence="1">Peripheral membrane protein</topology>
        <orientation evidence="1">Matrix side</orientation>
    </subcellularLocation>
</comment>
<keyword evidence="3" id="KW-0813">Transport</keyword>
<dbReference type="OrthoDB" id="14535at2759"/>
<organism evidence="10 11">
    <name type="scientific">Pythium oligandrum</name>
    <name type="common">Mycoparasitic fungus</name>
    <dbReference type="NCBI Taxonomy" id="41045"/>
    <lineage>
        <taxon>Eukaryota</taxon>
        <taxon>Sar</taxon>
        <taxon>Stramenopiles</taxon>
        <taxon>Oomycota</taxon>
        <taxon>Peronosporomycetes</taxon>
        <taxon>Pythiales</taxon>
        <taxon>Pythiaceae</taxon>
        <taxon>Pythium</taxon>
    </lineage>
</organism>
<evidence type="ECO:0000256" key="6">
    <source>
        <dbReference type="ARBA" id="ARBA00022982"/>
    </source>
</evidence>
<dbReference type="InterPro" id="IPR016488">
    <property type="entry name" value="NADH_Ub_cplx-1_asu_su-6"/>
</dbReference>
<evidence type="ECO:0000256" key="8">
    <source>
        <dbReference type="ARBA" id="ARBA00023136"/>
    </source>
</evidence>
<keyword evidence="5" id="KW-0999">Mitochondrion inner membrane</keyword>
<keyword evidence="11" id="KW-1185">Reference proteome</keyword>
<evidence type="ECO:0000256" key="7">
    <source>
        <dbReference type="ARBA" id="ARBA00023128"/>
    </source>
</evidence>